<accession>A0ABP0V7P7</accession>
<keyword evidence="2" id="KW-1185">Reference proteome</keyword>
<protein>
    <submittedName>
        <fullName evidence="1">Uncharacterized protein</fullName>
    </submittedName>
</protein>
<comment type="caution">
    <text evidence="1">The sequence shown here is derived from an EMBL/GenBank/DDBJ whole genome shotgun (WGS) entry which is preliminary data.</text>
</comment>
<sequence>MNNRANQDALNQMQVGNNAQMSHYNANVDRLTKQYQMDVQANQNKPQSFGDFALNFGGKALGWGLNNWRVRILRNKKMVKSTIPVLDVYKATAKKDNPLLQAGKAQTENVAAGAKLAELGFDAASKTPSEHDVNASFLQTIRKDLGEKPKGWRALAAGITEGVEFGEKRKSILDSKERLEKYQGTLKKLEDVVALSGQRLATFQKGEEVKQSLTPYVSRTLDMILEGAPQERIDLAGVDLTDRYNGQTGENWKYEMSNGKGVAVVDRNTAANETRANASLKKATLAEQNMLPSAENEGNIPLAKLGGKGLTPIIGSLNAEMGLSKEIPQVLKMLQDAKHIIRDHPRIGSSWANLVGSNSVTRGLLGEKDREAYEKLEKITNRVAEAFIRAKGGNISDSERETIKNVSLMSLNSAGSKEYKHQSVEEELLKGYLRGQYAGRKISYPLVANPTRTRSPHSQGSLLRIEMHSSRKDPWEKPLDAEQHSPFWCGLRSHTERVRARLSSEDGCHCGSEGGIIVK</sequence>
<proteinExistence type="predicted"/>
<evidence type="ECO:0000313" key="1">
    <source>
        <dbReference type="EMBL" id="CAK9250432.1"/>
    </source>
</evidence>
<gene>
    <name evidence="1" type="ORF">CSSPJE1EN1_LOCUS25810</name>
</gene>
<name>A0ABP0V7P7_9BRYO</name>
<dbReference type="EMBL" id="CAXAQS010000168">
    <property type="protein sequence ID" value="CAK9250432.1"/>
    <property type="molecule type" value="Genomic_DNA"/>
</dbReference>
<organism evidence="1 2">
    <name type="scientific">Sphagnum jensenii</name>
    <dbReference type="NCBI Taxonomy" id="128206"/>
    <lineage>
        <taxon>Eukaryota</taxon>
        <taxon>Viridiplantae</taxon>
        <taxon>Streptophyta</taxon>
        <taxon>Embryophyta</taxon>
        <taxon>Bryophyta</taxon>
        <taxon>Sphagnophytina</taxon>
        <taxon>Sphagnopsida</taxon>
        <taxon>Sphagnales</taxon>
        <taxon>Sphagnaceae</taxon>
        <taxon>Sphagnum</taxon>
    </lineage>
</organism>
<reference evidence="1" key="1">
    <citation type="submission" date="2024-02" db="EMBL/GenBank/DDBJ databases">
        <authorList>
            <consortium name="ELIXIR-Norway"/>
            <consortium name="Elixir Norway"/>
        </authorList>
    </citation>
    <scope>NUCLEOTIDE SEQUENCE</scope>
</reference>
<evidence type="ECO:0000313" key="2">
    <source>
        <dbReference type="Proteomes" id="UP001497444"/>
    </source>
</evidence>
<dbReference type="Proteomes" id="UP001497444">
    <property type="component" value="Unassembled WGS sequence"/>
</dbReference>